<evidence type="ECO:0000256" key="3">
    <source>
        <dbReference type="HAMAP-Rule" id="MF_00502"/>
    </source>
</evidence>
<proteinExistence type="inferred from homology"/>
<dbReference type="PROSITE" id="PS01143">
    <property type="entry name" value="RIBOSOMAL_L31"/>
    <property type="match status" value="1"/>
</dbReference>
<accession>A0A2H0UIQ1</accession>
<dbReference type="PANTHER" id="PTHR33280:SF1">
    <property type="entry name" value="LARGE RIBOSOMAL SUBUNIT PROTEIN BL31C"/>
    <property type="match status" value="1"/>
</dbReference>
<dbReference type="PRINTS" id="PR01249">
    <property type="entry name" value="RIBOSOMALL31"/>
</dbReference>
<comment type="subunit">
    <text evidence="3">Part of the 50S ribosomal subunit.</text>
</comment>
<dbReference type="EMBL" id="PFBG01000034">
    <property type="protein sequence ID" value="PIR85685.1"/>
    <property type="molecule type" value="Genomic_DNA"/>
</dbReference>
<dbReference type="PANTHER" id="PTHR33280">
    <property type="entry name" value="50S RIBOSOMAL PROTEIN L31, CHLOROPLASTIC"/>
    <property type="match status" value="1"/>
</dbReference>
<comment type="caution">
    <text evidence="4">The sequence shown here is derived from an EMBL/GenBank/DDBJ whole genome shotgun (WGS) entry which is preliminary data.</text>
</comment>
<dbReference type="NCBIfam" id="TIGR00105">
    <property type="entry name" value="L31"/>
    <property type="match status" value="1"/>
</dbReference>
<dbReference type="Gene3D" id="4.10.830.30">
    <property type="entry name" value="Ribosomal protein L31"/>
    <property type="match status" value="1"/>
</dbReference>
<dbReference type="GO" id="GO:0005840">
    <property type="term" value="C:ribosome"/>
    <property type="evidence" value="ECO:0007669"/>
    <property type="project" value="UniProtKB-KW"/>
</dbReference>
<gene>
    <name evidence="3" type="primary">rpmE2</name>
    <name evidence="4" type="ORF">COU14_03155</name>
</gene>
<dbReference type="InterPro" id="IPR027493">
    <property type="entry name" value="Ribosomal_bL31_B"/>
</dbReference>
<evidence type="ECO:0000313" key="5">
    <source>
        <dbReference type="Proteomes" id="UP000229612"/>
    </source>
</evidence>
<sequence>MKKEIHPENYRPVIFVDNSNGERFLLGSTINIEGTETDKWTDGKEYPLVRVDVSSASHPFYTGQEKVMDTAGRLEKFKARAAKAGKKTK</sequence>
<keyword evidence="1 3" id="KW-0689">Ribosomal protein</keyword>
<dbReference type="InterPro" id="IPR042105">
    <property type="entry name" value="Ribosomal_bL31_sf"/>
</dbReference>
<dbReference type="GO" id="GO:0003735">
    <property type="term" value="F:structural constituent of ribosome"/>
    <property type="evidence" value="ECO:0007669"/>
    <property type="project" value="InterPro"/>
</dbReference>
<keyword evidence="2 3" id="KW-0687">Ribonucleoprotein</keyword>
<dbReference type="AlphaFoldDB" id="A0A2H0UIQ1"/>
<dbReference type="GO" id="GO:1990904">
    <property type="term" value="C:ribonucleoprotein complex"/>
    <property type="evidence" value="ECO:0007669"/>
    <property type="project" value="UniProtKB-KW"/>
</dbReference>
<dbReference type="Pfam" id="PF01197">
    <property type="entry name" value="Ribosomal_L31"/>
    <property type="match status" value="1"/>
</dbReference>
<evidence type="ECO:0000256" key="1">
    <source>
        <dbReference type="ARBA" id="ARBA00022980"/>
    </source>
</evidence>
<evidence type="ECO:0000313" key="4">
    <source>
        <dbReference type="EMBL" id="PIR85685.1"/>
    </source>
</evidence>
<dbReference type="InterPro" id="IPR002150">
    <property type="entry name" value="Ribosomal_bL31"/>
</dbReference>
<reference evidence="5" key="1">
    <citation type="submission" date="2017-09" db="EMBL/GenBank/DDBJ databases">
        <title>Depth-based differentiation of microbial function through sediment-hosted aquifers and enrichment of novel symbionts in the deep terrestrial subsurface.</title>
        <authorList>
            <person name="Probst A.J."/>
            <person name="Ladd B."/>
            <person name="Jarett J.K."/>
            <person name="Geller-Mcgrath D.E."/>
            <person name="Sieber C.M.K."/>
            <person name="Emerson J.B."/>
            <person name="Anantharaman K."/>
            <person name="Thomas B.C."/>
            <person name="Malmstrom R."/>
            <person name="Stieglmeier M."/>
            <person name="Klingl A."/>
            <person name="Woyke T."/>
            <person name="Ryan C.M."/>
            <person name="Banfield J.F."/>
        </authorList>
    </citation>
    <scope>NUCLEOTIDE SEQUENCE [LARGE SCALE GENOMIC DNA]</scope>
</reference>
<dbReference type="InterPro" id="IPR034704">
    <property type="entry name" value="Ribosomal_bL28/bL31-like_sf"/>
</dbReference>
<comment type="similarity">
    <text evidence="3">Belongs to the bacterial ribosomal protein bL31 family. Type B subfamily.</text>
</comment>
<name>A0A2H0UIQ1_9BACT</name>
<dbReference type="Proteomes" id="UP000229612">
    <property type="component" value="Unassembled WGS sequence"/>
</dbReference>
<evidence type="ECO:0000256" key="2">
    <source>
        <dbReference type="ARBA" id="ARBA00023274"/>
    </source>
</evidence>
<dbReference type="NCBIfam" id="NF002462">
    <property type="entry name" value="PRK01678.1"/>
    <property type="match status" value="1"/>
</dbReference>
<protein>
    <recommendedName>
        <fullName evidence="3">Large ribosomal subunit protein bL31B</fullName>
    </recommendedName>
</protein>
<organism evidence="4 5">
    <name type="scientific">Candidatus Kaiserbacteria bacterium CG10_big_fil_rev_8_21_14_0_10_44_10</name>
    <dbReference type="NCBI Taxonomy" id="1974606"/>
    <lineage>
        <taxon>Bacteria</taxon>
        <taxon>Candidatus Kaiseribacteriota</taxon>
    </lineage>
</organism>
<dbReference type="HAMAP" id="MF_00502">
    <property type="entry name" value="Ribosomal_bL31_2"/>
    <property type="match status" value="1"/>
</dbReference>
<dbReference type="GO" id="GO:0006412">
    <property type="term" value="P:translation"/>
    <property type="evidence" value="ECO:0007669"/>
    <property type="project" value="UniProtKB-UniRule"/>
</dbReference>
<dbReference type="SUPFAM" id="SSF143800">
    <property type="entry name" value="L28p-like"/>
    <property type="match status" value="1"/>
</dbReference>